<evidence type="ECO:0000313" key="1">
    <source>
        <dbReference type="EMBL" id="RFU70803.1"/>
    </source>
</evidence>
<evidence type="ECO:0000313" key="2">
    <source>
        <dbReference type="Proteomes" id="UP000264541"/>
    </source>
</evidence>
<sequence>MSVPFNQAGQSLQQFQQRAGQQAAQGFQAGGFTQQAGGFGGLQSVMQPGFAGTDSQQVRQEIQQDLANQSMQRSGGFGQQAGGMMQSNAFGMGTGGFGGVQSVMQPGFAGTDAQQVRQEIQQDLANRSMQQGGFTQQAGGFAPMGGFTQQAGGFAPMGGFTQQAGGFAGGAQSVMQPGFAGTDAQQVRQEIQQDLANQSMQRSAGGFTQQAGGFAPMGGFTQQAGGFAPMSGYTQQAGGFGGMQSVMQPGFAGTDAQQVRQEIQQDLANQSMQRAGGYTQQAGGFTLGGGFGQQAGGAQAGMFAGTGSAISGTDAQQVRQEIQQDLMNQSMQQQGGFGQQAGFTQQAGFGQAGMFAGAGSAISGTNAQQVRQEIAQDLSNASQQGFMR</sequence>
<gene>
    <name evidence="1" type="ORF">D0469_04975</name>
</gene>
<dbReference type="RefSeq" id="WP_117325541.1">
    <property type="nucleotide sequence ID" value="NZ_QVTE01000011.1"/>
</dbReference>
<proteinExistence type="predicted"/>
<accession>A0A372LRF5</accession>
<organism evidence="1 2">
    <name type="scientific">Peribacillus saganii</name>
    <dbReference type="NCBI Taxonomy" id="2303992"/>
    <lineage>
        <taxon>Bacteria</taxon>
        <taxon>Bacillati</taxon>
        <taxon>Bacillota</taxon>
        <taxon>Bacilli</taxon>
        <taxon>Bacillales</taxon>
        <taxon>Bacillaceae</taxon>
        <taxon>Peribacillus</taxon>
    </lineage>
</organism>
<name>A0A372LRF5_9BACI</name>
<protein>
    <submittedName>
        <fullName evidence="1">Uncharacterized protein</fullName>
    </submittedName>
</protein>
<keyword evidence="2" id="KW-1185">Reference proteome</keyword>
<reference evidence="1 2" key="1">
    <citation type="submission" date="2018-08" db="EMBL/GenBank/DDBJ databases">
        <title>Bacillus chawlae sp. nov., Bacillus glennii sp. nov., and Bacillus saganii sp. nov. Isolated from the Vehicle Assembly Building at Kennedy Space Center where the Viking Spacecraft were Assembled.</title>
        <authorList>
            <person name="Seuylemezian A."/>
            <person name="Vaishampayan P."/>
        </authorList>
    </citation>
    <scope>NUCLEOTIDE SEQUENCE [LARGE SCALE GENOMIC DNA]</scope>
    <source>
        <strain evidence="1 2">V47-23a</strain>
    </source>
</reference>
<dbReference type="AlphaFoldDB" id="A0A372LRF5"/>
<dbReference type="OrthoDB" id="2476454at2"/>
<dbReference type="Proteomes" id="UP000264541">
    <property type="component" value="Unassembled WGS sequence"/>
</dbReference>
<comment type="caution">
    <text evidence="1">The sequence shown here is derived from an EMBL/GenBank/DDBJ whole genome shotgun (WGS) entry which is preliminary data.</text>
</comment>
<dbReference type="EMBL" id="QVTE01000011">
    <property type="protein sequence ID" value="RFU70803.1"/>
    <property type="molecule type" value="Genomic_DNA"/>
</dbReference>